<evidence type="ECO:0000256" key="3">
    <source>
        <dbReference type="ARBA" id="ARBA00023157"/>
    </source>
</evidence>
<evidence type="ECO:0000259" key="8">
    <source>
        <dbReference type="PROSITE" id="PS50240"/>
    </source>
</evidence>
<dbReference type="InterPro" id="IPR033116">
    <property type="entry name" value="TRYPSIN_SER"/>
</dbReference>
<dbReference type="SMART" id="SM00020">
    <property type="entry name" value="Tryp_SPc"/>
    <property type="match status" value="2"/>
</dbReference>
<dbReference type="InterPro" id="IPR043504">
    <property type="entry name" value="Peptidase_S1_PA_chymotrypsin"/>
</dbReference>
<dbReference type="Pfam" id="PF00089">
    <property type="entry name" value="Trypsin"/>
    <property type="match status" value="2"/>
</dbReference>
<comment type="subcellular location">
    <subcellularLocation>
        <location evidence="1">Secreted</location>
        <location evidence="1">Extracellular space</location>
    </subcellularLocation>
</comment>
<keyword evidence="7" id="KW-0645">Protease</keyword>
<dbReference type="PROSITE" id="PS50240">
    <property type="entry name" value="TRYPSIN_DOM"/>
    <property type="match status" value="2"/>
</dbReference>
<dbReference type="InterPro" id="IPR001314">
    <property type="entry name" value="Peptidase_S1A"/>
</dbReference>
<evidence type="ECO:0000256" key="5">
    <source>
        <dbReference type="ARBA" id="ARBA00055534"/>
    </source>
</evidence>
<accession>A0A2W1BB28</accession>
<dbReference type="InterPro" id="IPR018114">
    <property type="entry name" value="TRYPSIN_HIS"/>
</dbReference>
<dbReference type="GO" id="GO:0004252">
    <property type="term" value="F:serine-type endopeptidase activity"/>
    <property type="evidence" value="ECO:0007669"/>
    <property type="project" value="InterPro"/>
</dbReference>
<dbReference type="PANTHER" id="PTHR24260:SF147">
    <property type="entry name" value="EG:BACR7A4.3 PROTEIN-RELATED"/>
    <property type="match status" value="1"/>
</dbReference>
<feature type="domain" description="Peptidase S1" evidence="8">
    <location>
        <begin position="456"/>
        <end position="706"/>
    </location>
</feature>
<organism evidence="9 10">
    <name type="scientific">Helicoverpa armigera</name>
    <name type="common">Cotton bollworm</name>
    <name type="synonym">Heliothis armigera</name>
    <dbReference type="NCBI Taxonomy" id="29058"/>
    <lineage>
        <taxon>Eukaryota</taxon>
        <taxon>Metazoa</taxon>
        <taxon>Ecdysozoa</taxon>
        <taxon>Arthropoda</taxon>
        <taxon>Hexapoda</taxon>
        <taxon>Insecta</taxon>
        <taxon>Pterygota</taxon>
        <taxon>Neoptera</taxon>
        <taxon>Endopterygota</taxon>
        <taxon>Lepidoptera</taxon>
        <taxon>Glossata</taxon>
        <taxon>Ditrysia</taxon>
        <taxon>Noctuoidea</taxon>
        <taxon>Noctuidae</taxon>
        <taxon>Heliothinae</taxon>
        <taxon>Helicoverpa</taxon>
    </lineage>
</organism>
<dbReference type="InterPro" id="IPR001254">
    <property type="entry name" value="Trypsin_dom"/>
</dbReference>
<comment type="function">
    <text evidence="5">Fibrinolytic activity; shows preferential cleavage of Arg-Gly bonds in all three fibrinogen chains. Contact with the caterpillars causes severe bleeding, due the anticoagulant effect of the protein.</text>
</comment>
<evidence type="ECO:0000313" key="10">
    <source>
        <dbReference type="Proteomes" id="UP000249218"/>
    </source>
</evidence>
<name>A0A2W1BB28_HELAM</name>
<evidence type="ECO:0000256" key="1">
    <source>
        <dbReference type="ARBA" id="ARBA00004239"/>
    </source>
</evidence>
<dbReference type="Proteomes" id="UP000249218">
    <property type="component" value="Unassembled WGS sequence"/>
</dbReference>
<dbReference type="GO" id="GO:0090729">
    <property type="term" value="F:toxin activity"/>
    <property type="evidence" value="ECO:0007669"/>
    <property type="project" value="UniProtKB-KW"/>
</dbReference>
<keyword evidence="7" id="KW-0720">Serine protease</keyword>
<protein>
    <recommendedName>
        <fullName evidence="8">Peptidase S1 domain-containing protein</fullName>
    </recommendedName>
</protein>
<proteinExistence type="predicted"/>
<dbReference type="GO" id="GO:0005576">
    <property type="term" value="C:extracellular region"/>
    <property type="evidence" value="ECO:0007669"/>
    <property type="project" value="UniProtKB-SubCell"/>
</dbReference>
<gene>
    <name evidence="9" type="primary">HaOG215532</name>
    <name evidence="9" type="ORF">B5X24_HaOG215532</name>
</gene>
<keyword evidence="2" id="KW-0800">Toxin</keyword>
<sequence length="707" mass="79368">MYQGRGNFFEQPAGASCEWDGVKGQCVKETRCLTTLDTRGDKHPVCSTKDDVKIVCCTDCELVNDTRNVVMSPTTGFFFKDGTKARDSCLEYLKTLPYKCRDGGFYSGISRDYNEKRKCHNIGLWRVGGSPVPGYVPGPEYPHQAVLGYGGDLSSAKWLAGGTVLSDRFILTAAHAGRSGPHGEDVKFVALGVNKLSDPPSSWQTHKVKRFIPHPEYKAPSKYHDIALIETKTPITFDKNVLPACLHVEAVDDETATATTWRDVKGNDYTKFADTLQTINLEKFTDEECKNAYGANRHLKNGIDTNTQMCYGSRSQAPEACMGLSGEPLLVSNQFSRCIYAVIGVTSFGQTCRAGAQKPDVFTRVAFYKPWIESVVVSDYDIDSRFNESSSKARNYCLKYLAKLSYPCRFVPRYLPEEKVDPERNCYQDEPSLEDDATTKSFEDYISTTESNDLLYLALLGYGENMAMAQWLCGGSVISERYILTAAHCISSPAAGPVRYIAVGMLRRSDPPAFWRRHHVRSIVPHPEYVPPHKYHDIALLETDTDNAIRILEACDDRQRCTNDSQDHEFYVPSETRILRDPYPEGETGPYCFRSSVRPSVCPSVTRQVKLERYDEETCSQLYPKHRHLVHGYNHTTQMCYGDYEKPKDTCEGDSGGPLQMANDVLSCAYDIIGVTSYGRQCGVTAGSGIYTRVYHYLPWIESIVWP</sequence>
<keyword evidence="6" id="KW-1205">Fibrinolytic toxin</keyword>
<dbReference type="InterPro" id="IPR009003">
    <property type="entry name" value="Peptidase_S1_PA"/>
</dbReference>
<keyword evidence="4" id="KW-1199">Hemostasis impairing toxin</keyword>
<keyword evidence="10" id="KW-1185">Reference proteome</keyword>
<keyword evidence="3" id="KW-1015">Disulfide bond</keyword>
<dbReference type="GO" id="GO:0006508">
    <property type="term" value="P:proteolysis"/>
    <property type="evidence" value="ECO:0007669"/>
    <property type="project" value="UniProtKB-KW"/>
</dbReference>
<evidence type="ECO:0000313" key="9">
    <source>
        <dbReference type="EMBL" id="PZC70597.1"/>
    </source>
</evidence>
<dbReference type="CDD" id="cd00190">
    <property type="entry name" value="Tryp_SPc"/>
    <property type="match status" value="2"/>
</dbReference>
<dbReference type="Gene3D" id="2.40.10.10">
    <property type="entry name" value="Trypsin-like serine proteases"/>
    <property type="match status" value="3"/>
</dbReference>
<dbReference type="SUPFAM" id="SSF50494">
    <property type="entry name" value="Trypsin-like serine proteases"/>
    <property type="match status" value="2"/>
</dbReference>
<keyword evidence="7" id="KW-0378">Hydrolase</keyword>
<dbReference type="PROSITE" id="PS00135">
    <property type="entry name" value="TRYPSIN_SER"/>
    <property type="match status" value="1"/>
</dbReference>
<dbReference type="FunFam" id="2.40.10.10:FF:000068">
    <property type="entry name" value="transmembrane protease serine 2"/>
    <property type="match status" value="1"/>
</dbReference>
<dbReference type="AlphaFoldDB" id="A0A2W1BB28"/>
<evidence type="ECO:0000256" key="2">
    <source>
        <dbReference type="ARBA" id="ARBA00022656"/>
    </source>
</evidence>
<evidence type="ECO:0000256" key="4">
    <source>
        <dbReference type="ARBA" id="ARBA00023240"/>
    </source>
</evidence>
<dbReference type="PRINTS" id="PR00722">
    <property type="entry name" value="CHYMOTRYPSIN"/>
</dbReference>
<dbReference type="InterPro" id="IPR051333">
    <property type="entry name" value="CLIP_Serine_Protease"/>
</dbReference>
<dbReference type="PANTHER" id="PTHR24260">
    <property type="match status" value="1"/>
</dbReference>
<dbReference type="PROSITE" id="PS00134">
    <property type="entry name" value="TRYPSIN_HIS"/>
    <property type="match status" value="1"/>
</dbReference>
<evidence type="ECO:0000256" key="7">
    <source>
        <dbReference type="RuleBase" id="RU363034"/>
    </source>
</evidence>
<dbReference type="OrthoDB" id="6339452at2759"/>
<feature type="domain" description="Peptidase S1" evidence="8">
    <location>
        <begin position="126"/>
        <end position="377"/>
    </location>
</feature>
<evidence type="ECO:0000256" key="6">
    <source>
        <dbReference type="ARBA" id="ARBA00084094"/>
    </source>
</evidence>
<dbReference type="EMBL" id="KZ150531">
    <property type="protein sequence ID" value="PZC70597.1"/>
    <property type="molecule type" value="Genomic_DNA"/>
</dbReference>
<reference evidence="9 10" key="1">
    <citation type="journal article" date="2017" name="BMC Biol.">
        <title>Genomic innovations, transcriptional plasticity and gene loss underlying the evolution and divergence of two highly polyphagous and invasive Helicoverpa pest species.</title>
        <authorList>
            <person name="Pearce S.L."/>
            <person name="Clarke D.F."/>
            <person name="East P.D."/>
            <person name="Elfekih S."/>
            <person name="Gordon K.H."/>
            <person name="Jermiin L.S."/>
            <person name="McGaughran A."/>
            <person name="Oakeshott J.G."/>
            <person name="Papanikolaou A."/>
            <person name="Perera O.P."/>
            <person name="Rane R.V."/>
            <person name="Richards S."/>
            <person name="Tay W.T."/>
            <person name="Walsh T.K."/>
            <person name="Anderson A."/>
            <person name="Anderson C.J."/>
            <person name="Asgari S."/>
            <person name="Board P.G."/>
            <person name="Bretschneider A."/>
            <person name="Campbell P.M."/>
            <person name="Chertemps T."/>
            <person name="Christeller J.T."/>
            <person name="Coppin C.W."/>
            <person name="Downes S.J."/>
            <person name="Duan G."/>
            <person name="Farnsworth C.A."/>
            <person name="Good R.T."/>
            <person name="Han L.B."/>
            <person name="Han Y.C."/>
            <person name="Hatje K."/>
            <person name="Horne I."/>
            <person name="Huang Y.P."/>
            <person name="Hughes D.S."/>
            <person name="Jacquin-Joly E."/>
            <person name="James W."/>
            <person name="Jhangiani S."/>
            <person name="Kollmar M."/>
            <person name="Kuwar S.S."/>
            <person name="Li S."/>
            <person name="Liu N.Y."/>
            <person name="Maibeche M.T."/>
            <person name="Miller J.R."/>
            <person name="Montagne N."/>
            <person name="Perry T."/>
            <person name="Qu J."/>
            <person name="Song S.V."/>
            <person name="Sutton G.G."/>
            <person name="Vogel H."/>
            <person name="Walenz B.P."/>
            <person name="Xu W."/>
            <person name="Zhang H.J."/>
            <person name="Zou Z."/>
            <person name="Batterham P."/>
            <person name="Edwards O.R."/>
            <person name="Feyereisen R."/>
            <person name="Gibbs R.A."/>
            <person name="Heckel D.G."/>
            <person name="McGrath A."/>
            <person name="Robin C."/>
            <person name="Scherer S.E."/>
            <person name="Worley K.C."/>
            <person name="Wu Y.D."/>
        </authorList>
    </citation>
    <scope>NUCLEOTIDE SEQUENCE [LARGE SCALE GENOMIC DNA]</scope>
    <source>
        <strain evidence="9">Harm_GR_Male_#8</strain>
        <tissue evidence="9">Whole organism</tissue>
    </source>
</reference>